<sequence>MALKSRNYVLGFIGAAIAASLVYVALHTDPVPVDLHRLTRGPMQVTINADGKTRIREVYEVSSPITGTALRAPVRVGDPVIAGQTVVAVVEPLSSSLLDPRSRIQAEAAVREAEAALQVARSRVREAQEDLTHAQREYDRSKALVERGVASQMRLEDSEQMLGMKQAAENAAASGLEMANSALERARAALIEPGGAGDDGEGSCCLQMTAPVDGRVLEIDVISERPVVAGMRLLSVGQPDDLEIVADLLSTDAVRLDLGDRAIVERWGGDEPLEARISKIEPSAYTKVSALGIEEQRVDVVFDLITPPEQRADLGDGFSVFLRAVEWESDDVLAVPLSAVFREGGDWAVFVAEGSTAHLRGIEIGRRNTTFAEVLGGLEAGETVILHPTEDIAEGTKIEALVSE</sequence>
<keyword evidence="4" id="KW-0812">Transmembrane</keyword>
<dbReference type="Gene3D" id="2.40.50.100">
    <property type="match status" value="1"/>
</dbReference>
<evidence type="ECO:0000256" key="1">
    <source>
        <dbReference type="ARBA" id="ARBA00004196"/>
    </source>
</evidence>
<dbReference type="GO" id="GO:0030313">
    <property type="term" value="C:cell envelope"/>
    <property type="evidence" value="ECO:0007669"/>
    <property type="project" value="UniProtKB-SubCell"/>
</dbReference>
<reference evidence="7" key="1">
    <citation type="submission" date="2016-11" db="EMBL/GenBank/DDBJ databases">
        <authorList>
            <person name="Varghese N."/>
            <person name="Submissions S."/>
        </authorList>
    </citation>
    <scope>NUCLEOTIDE SEQUENCE [LARGE SCALE GENOMIC DNA]</scope>
    <source>
        <strain evidence="7">DSM 29327</strain>
    </source>
</reference>
<dbReference type="RefSeq" id="WP_073198388.1">
    <property type="nucleotide sequence ID" value="NZ_FRBN01000013.1"/>
</dbReference>
<dbReference type="STRING" id="1054996.SAMN05444414_11335"/>
<dbReference type="SUPFAM" id="SSF56954">
    <property type="entry name" value="Outer membrane efflux proteins (OEP)"/>
    <property type="match status" value="1"/>
</dbReference>
<feature type="coiled-coil region" evidence="3">
    <location>
        <begin position="103"/>
        <end position="144"/>
    </location>
</feature>
<dbReference type="PANTHER" id="PTHR32347:SF29">
    <property type="entry name" value="UPF0194 MEMBRANE PROTEIN YBHG"/>
    <property type="match status" value="1"/>
</dbReference>
<keyword evidence="7" id="KW-1185">Reference proteome</keyword>
<keyword evidence="4" id="KW-1133">Transmembrane helix</keyword>
<evidence type="ECO:0000256" key="2">
    <source>
        <dbReference type="ARBA" id="ARBA00023054"/>
    </source>
</evidence>
<gene>
    <name evidence="6" type="ORF">SAMN05444414_11335</name>
</gene>
<dbReference type="OrthoDB" id="9791520at2"/>
<proteinExistence type="predicted"/>
<dbReference type="EMBL" id="FRBN01000013">
    <property type="protein sequence ID" value="SHL40837.1"/>
    <property type="molecule type" value="Genomic_DNA"/>
</dbReference>
<feature type="domain" description="YknX-like C-terminal permuted SH3-like" evidence="5">
    <location>
        <begin position="332"/>
        <end position="399"/>
    </location>
</feature>
<evidence type="ECO:0000313" key="7">
    <source>
        <dbReference type="Proteomes" id="UP000184191"/>
    </source>
</evidence>
<evidence type="ECO:0000313" key="6">
    <source>
        <dbReference type="EMBL" id="SHL40837.1"/>
    </source>
</evidence>
<comment type="subcellular location">
    <subcellularLocation>
        <location evidence="1">Cell envelope</location>
    </subcellularLocation>
</comment>
<evidence type="ECO:0000256" key="4">
    <source>
        <dbReference type="SAM" id="Phobius"/>
    </source>
</evidence>
<dbReference type="InterPro" id="IPR058637">
    <property type="entry name" value="YknX-like_C"/>
</dbReference>
<feature type="transmembrane region" description="Helical" evidence="4">
    <location>
        <begin position="7"/>
        <end position="26"/>
    </location>
</feature>
<dbReference type="Proteomes" id="UP000184191">
    <property type="component" value="Unassembled WGS sequence"/>
</dbReference>
<name>A0A1M7ADU6_9RHOB</name>
<dbReference type="AlphaFoldDB" id="A0A1M7ADU6"/>
<organism evidence="6 7">
    <name type="scientific">Roseovarius marisflavi</name>
    <dbReference type="NCBI Taxonomy" id="1054996"/>
    <lineage>
        <taxon>Bacteria</taxon>
        <taxon>Pseudomonadati</taxon>
        <taxon>Pseudomonadota</taxon>
        <taxon>Alphaproteobacteria</taxon>
        <taxon>Rhodobacterales</taxon>
        <taxon>Roseobacteraceae</taxon>
        <taxon>Roseovarius</taxon>
    </lineage>
</organism>
<keyword evidence="2 3" id="KW-0175">Coiled coil</keyword>
<dbReference type="Gene3D" id="1.10.287.470">
    <property type="entry name" value="Helix hairpin bin"/>
    <property type="match status" value="1"/>
</dbReference>
<evidence type="ECO:0000256" key="3">
    <source>
        <dbReference type="SAM" id="Coils"/>
    </source>
</evidence>
<evidence type="ECO:0000259" key="5">
    <source>
        <dbReference type="Pfam" id="PF25989"/>
    </source>
</evidence>
<keyword evidence="4" id="KW-0472">Membrane</keyword>
<accession>A0A1M7ADU6</accession>
<dbReference type="Gene3D" id="2.40.420.20">
    <property type="match status" value="1"/>
</dbReference>
<dbReference type="Gene3D" id="2.40.30.170">
    <property type="match status" value="1"/>
</dbReference>
<protein>
    <submittedName>
        <fullName evidence="6">HlyD family secretion protein</fullName>
    </submittedName>
</protein>
<dbReference type="InterPro" id="IPR050465">
    <property type="entry name" value="UPF0194_transport"/>
</dbReference>
<dbReference type="PANTHER" id="PTHR32347">
    <property type="entry name" value="EFFLUX SYSTEM COMPONENT YKNX-RELATED"/>
    <property type="match status" value="1"/>
</dbReference>
<dbReference type="Pfam" id="PF25989">
    <property type="entry name" value="YknX_C"/>
    <property type="match status" value="1"/>
</dbReference>